<name>A0A941GVJ9_9CHRO</name>
<dbReference type="Pfam" id="PF14261">
    <property type="entry name" value="DUF4351"/>
    <property type="match status" value="1"/>
</dbReference>
<organism evidence="2 3">
    <name type="scientific">Gomphosphaeria aponina SAG 52.96 = DSM 107014</name>
    <dbReference type="NCBI Taxonomy" id="1521640"/>
    <lineage>
        <taxon>Bacteria</taxon>
        <taxon>Bacillati</taxon>
        <taxon>Cyanobacteriota</taxon>
        <taxon>Cyanophyceae</taxon>
        <taxon>Oscillatoriophycideae</taxon>
        <taxon>Chroococcales</taxon>
        <taxon>Gomphosphaeriaceae</taxon>
        <taxon>Gomphosphaeria</taxon>
    </lineage>
</organism>
<accession>A0A941GVJ9</accession>
<dbReference type="PANTHER" id="PTHR34613:SF1">
    <property type="entry name" value="SLL6017 PROTEIN"/>
    <property type="match status" value="1"/>
</dbReference>
<evidence type="ECO:0000313" key="3">
    <source>
        <dbReference type="Proteomes" id="UP000767446"/>
    </source>
</evidence>
<dbReference type="InterPro" id="IPR025587">
    <property type="entry name" value="DUF4351"/>
</dbReference>
<dbReference type="Proteomes" id="UP000767446">
    <property type="component" value="Unassembled WGS sequence"/>
</dbReference>
<evidence type="ECO:0000259" key="1">
    <source>
        <dbReference type="Pfam" id="PF14261"/>
    </source>
</evidence>
<dbReference type="EMBL" id="JADQBC010000014">
    <property type="protein sequence ID" value="MBR8826896.1"/>
    <property type="molecule type" value="Genomic_DNA"/>
</dbReference>
<dbReference type="AlphaFoldDB" id="A0A941GVJ9"/>
<feature type="domain" description="DUF4351" evidence="1">
    <location>
        <begin position="210"/>
        <end position="268"/>
    </location>
</feature>
<sequence length="273" mass="32004">MSFDNVCKHLAEKYPSNFVRWLLNIEPVNVRILKTELNVDPIHADSILLLKMGEQILHIEFQTIPQSKPPLPLRTLDYYVRLKRKYRCSVIQVIIFLQETESELVFTDKYEDENTIHHYRVIRLWEQDPNLFINQPGLYPFAPLTKSKNPEFLLQQIADKINQIEDREQRQILGSCTSILAGLRFEKTLVNSLFQEEIMKGSVIYQDILEKGEKKGELKLVMMLLDQRFPQLQERLTSKIKTLSLSDLEDLAVSLLKFKDVNDLDAWLGYPEL</sequence>
<proteinExistence type="predicted"/>
<evidence type="ECO:0000313" key="2">
    <source>
        <dbReference type="EMBL" id="MBR8826896.1"/>
    </source>
</evidence>
<protein>
    <submittedName>
        <fullName evidence="2">DUF4351 domain-containing protein</fullName>
    </submittedName>
</protein>
<gene>
    <name evidence="2" type="ORF">DSM107014_03155</name>
</gene>
<reference evidence="2" key="1">
    <citation type="submission" date="2021-02" db="EMBL/GenBank/DDBJ databases">
        <title>Metagenome analyses of Stigonema ocellatum DSM 106950, Chlorogloea purpurea SAG 13.99 and Gomphosphaeria aponina DSM 107014.</title>
        <authorList>
            <person name="Marter P."/>
            <person name="Huang S."/>
        </authorList>
    </citation>
    <scope>NUCLEOTIDE SEQUENCE</scope>
    <source>
        <strain evidence="2">JP213</strain>
    </source>
</reference>
<dbReference type="PANTHER" id="PTHR34613">
    <property type="entry name" value="SLL0800 PROTEIN"/>
    <property type="match status" value="1"/>
</dbReference>
<comment type="caution">
    <text evidence="2">The sequence shown here is derived from an EMBL/GenBank/DDBJ whole genome shotgun (WGS) entry which is preliminary data.</text>
</comment>